<gene>
    <name evidence="2" type="ORF">KOM_12_119</name>
</gene>
<evidence type="ECO:0000256" key="1">
    <source>
        <dbReference type="SAM" id="MobiDB-lite"/>
    </source>
</evidence>
<organism evidence="2">
    <name type="scientific">Clandestinovirus</name>
    <dbReference type="NCBI Taxonomy" id="2831644"/>
    <lineage>
        <taxon>Viruses</taxon>
    </lineage>
</organism>
<sequence length="245" mass="24897">MSFPQVPRDLNVPQNRRNANLNSVQSRKSRTTRQDVVDLVVSGTQTVKDLTSSDNLHIESTKAGADAILIEASNASGGVGIVAGSTGASVTTNGDVSIYSANTLLSSTTKVCVGTTTNAASTVYVRNGSTGTNTRTCISTSITNATTVMTRAMIYGGIIECTSSGGAVALTTDTAALIVGGLSSPAVGDTLEVQLVNVGANSVTITAGTGVTTFGSLTIAGNTSRILRFKLTNVTASSEAVRLTL</sequence>
<dbReference type="EMBL" id="MZ420154">
    <property type="protein sequence ID" value="QYA18389.1"/>
    <property type="molecule type" value="Genomic_DNA"/>
</dbReference>
<feature type="region of interest" description="Disordered" evidence="1">
    <location>
        <begin position="1"/>
        <end position="33"/>
    </location>
</feature>
<proteinExistence type="predicted"/>
<name>A0A8F8KL69_9VIRU</name>
<accession>A0A8F8KL69</accession>
<feature type="compositionally biased region" description="Polar residues" evidence="1">
    <location>
        <begin position="12"/>
        <end position="26"/>
    </location>
</feature>
<protein>
    <submittedName>
        <fullName evidence="2">Uncharacterized protein</fullName>
    </submittedName>
</protein>
<evidence type="ECO:0000313" key="2">
    <source>
        <dbReference type="EMBL" id="QYA18389.1"/>
    </source>
</evidence>
<reference evidence="2" key="1">
    <citation type="submission" date="2021-06" db="EMBL/GenBank/DDBJ databases">
        <authorList>
            <person name="Rolland C."/>
        </authorList>
    </citation>
    <scope>NUCLEOTIDE SEQUENCE</scope>
    <source>
        <strain evidence="2">347.936635</strain>
    </source>
</reference>